<evidence type="ECO:0000259" key="7">
    <source>
        <dbReference type="Pfam" id="PF04182"/>
    </source>
</evidence>
<comment type="subcellular location">
    <subcellularLocation>
        <location evidence="1">Nucleus</location>
    </subcellularLocation>
</comment>
<keyword evidence="5" id="KW-0539">Nucleus</keyword>
<keyword evidence="4" id="KW-0804">Transcription</keyword>
<dbReference type="eggNOG" id="ENOG502QVPM">
    <property type="taxonomic scope" value="Eukaryota"/>
</dbReference>
<evidence type="ECO:0000313" key="13">
    <source>
        <dbReference type="Proteomes" id="UP000256601"/>
    </source>
</evidence>
<evidence type="ECO:0000256" key="2">
    <source>
        <dbReference type="ARBA" id="ARBA00022553"/>
    </source>
</evidence>
<dbReference type="InterPro" id="IPR046488">
    <property type="entry name" value="Sfc3/Tfc3_C"/>
</dbReference>
<reference evidence="11 13" key="2">
    <citation type="submission" date="2018-07" db="EMBL/GenBank/DDBJ databases">
        <title>Draft Genome Assemblies for Five Robust Yarrowia lipolytica Strains Exhibiting High Lipid Production and Pentose Sugar Utilization and Sugar Alcohol Secretion from Undetoxified Lignocellulosic Biomass Hydrolysates.</title>
        <authorList>
            <consortium name="DOE Joint Genome Institute"/>
            <person name="Walker C."/>
            <person name="Ryu S."/>
            <person name="Na H."/>
            <person name="Zane M."/>
            <person name="LaButti K."/>
            <person name="Lipzen A."/>
            <person name="Haridas S."/>
            <person name="Barry K."/>
            <person name="Grigoriev I.V."/>
            <person name="Quarterman J."/>
            <person name="Slininger P."/>
            <person name="Dien B."/>
            <person name="Trinh C.T."/>
        </authorList>
    </citation>
    <scope>NUCLEOTIDE SEQUENCE [LARGE SCALE GENOMIC DNA]</scope>
    <source>
        <strain evidence="11 13">YB392</strain>
    </source>
</reference>
<feature type="region of interest" description="Disordered" evidence="6">
    <location>
        <begin position="900"/>
        <end position="922"/>
    </location>
</feature>
<dbReference type="Proteomes" id="UP000256601">
    <property type="component" value="Unassembled WGS sequence"/>
</dbReference>
<feature type="compositionally biased region" description="Basic and acidic residues" evidence="6">
    <location>
        <begin position="792"/>
        <end position="803"/>
    </location>
</feature>
<dbReference type="InterPro" id="IPR044210">
    <property type="entry name" value="Tfc3-like"/>
</dbReference>
<dbReference type="PANTHER" id="PTHR15180">
    <property type="entry name" value="GENERAL TRANSCRIPTION FACTOR 3C POLYPEPTIDE 1"/>
    <property type="match status" value="1"/>
</dbReference>
<dbReference type="GO" id="GO:0003677">
    <property type="term" value="F:DNA binding"/>
    <property type="evidence" value="ECO:0007669"/>
    <property type="project" value="UniProtKB-KW"/>
</dbReference>
<dbReference type="VEuPathDB" id="FungiDB:YALI0_C22231g"/>
<dbReference type="GO" id="GO:0042791">
    <property type="term" value="P:5S class rRNA transcription by RNA polymerase III"/>
    <property type="evidence" value="ECO:0007669"/>
    <property type="project" value="TreeGrafter"/>
</dbReference>
<dbReference type="Pfam" id="PF04182">
    <property type="entry name" value="B-block_TFIIIC"/>
    <property type="match status" value="1"/>
</dbReference>
<evidence type="ECO:0000256" key="5">
    <source>
        <dbReference type="ARBA" id="ARBA00023242"/>
    </source>
</evidence>
<accession>A0A1D8NC79</accession>
<feature type="region of interest" description="Disordered" evidence="6">
    <location>
        <begin position="513"/>
        <end position="559"/>
    </location>
</feature>
<evidence type="ECO:0000259" key="9">
    <source>
        <dbReference type="Pfam" id="PF24101"/>
    </source>
</evidence>
<evidence type="ECO:0000313" key="10">
    <source>
        <dbReference type="EMBL" id="AOW03243.1"/>
    </source>
</evidence>
<name>A0A1D8NC79_YARLL</name>
<feature type="region of interest" description="Disordered" evidence="6">
    <location>
        <begin position="627"/>
        <end position="647"/>
    </location>
</feature>
<dbReference type="VEuPathDB" id="FungiDB:YALI1_C30614g"/>
<dbReference type="GeneID" id="2909690"/>
<evidence type="ECO:0000256" key="4">
    <source>
        <dbReference type="ARBA" id="ARBA00023163"/>
    </source>
</evidence>
<keyword evidence="3" id="KW-0238">DNA-binding</keyword>
<evidence type="ECO:0000313" key="12">
    <source>
        <dbReference type="Proteomes" id="UP000182444"/>
    </source>
</evidence>
<evidence type="ECO:0000313" key="11">
    <source>
        <dbReference type="EMBL" id="RDW27101.1"/>
    </source>
</evidence>
<proteinExistence type="predicted"/>
<feature type="compositionally biased region" description="Acidic residues" evidence="6">
    <location>
        <begin position="287"/>
        <end position="308"/>
    </location>
</feature>
<dbReference type="KEGG" id="yli:2909690"/>
<reference evidence="10 12" key="1">
    <citation type="journal article" date="2016" name="PLoS ONE">
        <title>Sequence Assembly of Yarrowia lipolytica Strain W29/CLIB89 Shows Transposable Element Diversity.</title>
        <authorList>
            <person name="Magnan C."/>
            <person name="Yu J."/>
            <person name="Chang I."/>
            <person name="Jahn E."/>
            <person name="Kanomata Y."/>
            <person name="Wu J."/>
            <person name="Zeller M."/>
            <person name="Oakes M."/>
            <person name="Baldi P."/>
            <person name="Sandmeyer S."/>
        </authorList>
    </citation>
    <scope>NUCLEOTIDE SEQUENCE [LARGE SCALE GENOMIC DNA]</scope>
    <source>
        <strain evidence="10">CLIB89</strain>
        <strain evidence="12">CLIB89(W29)</strain>
    </source>
</reference>
<dbReference type="GO" id="GO:0000127">
    <property type="term" value="C:transcription factor TFIIIC complex"/>
    <property type="evidence" value="ECO:0007669"/>
    <property type="project" value="InterPro"/>
</dbReference>
<dbReference type="Proteomes" id="UP000182444">
    <property type="component" value="Chromosome 1C"/>
</dbReference>
<feature type="domain" description="GTF3C1 extended winged-helix" evidence="9">
    <location>
        <begin position="656"/>
        <end position="754"/>
    </location>
</feature>
<evidence type="ECO:0000256" key="6">
    <source>
        <dbReference type="SAM" id="MobiDB-lite"/>
    </source>
</evidence>
<dbReference type="OMA" id="MSSMIQR"/>
<feature type="domain" description="B-block binding subunit of TFIIIC" evidence="7">
    <location>
        <begin position="112"/>
        <end position="178"/>
    </location>
</feature>
<dbReference type="InterPro" id="IPR056467">
    <property type="entry name" value="eWH_GTF3C1"/>
</dbReference>
<evidence type="ECO:0000259" key="8">
    <source>
        <dbReference type="Pfam" id="PF20222"/>
    </source>
</evidence>
<dbReference type="EMBL" id="KZ858968">
    <property type="protein sequence ID" value="RDW27101.1"/>
    <property type="molecule type" value="Genomic_DNA"/>
</dbReference>
<gene>
    <name evidence="11" type="ORF">B0I71DRAFT_129664</name>
    <name evidence="10" type="ORF">YALI1_C30614g</name>
</gene>
<feature type="compositionally biased region" description="Basic and acidic residues" evidence="6">
    <location>
        <begin position="913"/>
        <end position="922"/>
    </location>
</feature>
<organism evidence="10 12">
    <name type="scientific">Yarrowia lipolytica</name>
    <name type="common">Candida lipolytica</name>
    <dbReference type="NCBI Taxonomy" id="4952"/>
    <lineage>
        <taxon>Eukaryota</taxon>
        <taxon>Fungi</taxon>
        <taxon>Dikarya</taxon>
        <taxon>Ascomycota</taxon>
        <taxon>Saccharomycotina</taxon>
        <taxon>Dipodascomycetes</taxon>
        <taxon>Dipodascales</taxon>
        <taxon>Dipodascales incertae sedis</taxon>
        <taxon>Yarrowia</taxon>
    </lineage>
</organism>
<dbReference type="GO" id="GO:0005634">
    <property type="term" value="C:nucleus"/>
    <property type="evidence" value="ECO:0007669"/>
    <property type="project" value="UniProtKB-SubCell"/>
</dbReference>
<feature type="region of interest" description="Disordered" evidence="6">
    <location>
        <begin position="785"/>
        <end position="855"/>
    </location>
</feature>
<dbReference type="GO" id="GO:0006384">
    <property type="term" value="P:transcription initiation at RNA polymerase III promoter"/>
    <property type="evidence" value="ECO:0007669"/>
    <property type="project" value="InterPro"/>
</dbReference>
<evidence type="ECO:0000256" key="3">
    <source>
        <dbReference type="ARBA" id="ARBA00023125"/>
    </source>
</evidence>
<sequence>MSSPDEIVDYLVENVALFGPGGVTLPQLWTLSYDKVPNLTPKLQQVIWKWLMNHPSMVVGVNGEDETETVNKLDYKTLLETYPQDSVQVYADEDTQWRTLTGRPKKNNPIGAFPFEALCVVAAAREDGATAVQITKQTGQDARSIFGRVNALMEQGLVSRFPYYAGHNTNLIVYRSFVAANRRKLGITTGNAASSGAAGVDIADFRKRLVEATFNAHNRIRQYLDLRDEMGCGKTRRLKSYFARAVRQLEANGYLKRVYVYPDPSKDEKYYCLKFLKPYVNTTDMAGVDEDDDEEEEEEEEVEPEEEEKIMGSLDVMDDSAGIKMEDVGEPLLPEENSHIISFNRFYPLINQIFNLTQIRGSHGIPAMELCRLTAGISYTRMFSRYLEGFAERTTKNKTVKNKSDPELQYLNLIRGLDVNARTKYYRYVTEMDYRAFVGEAADPAWGKFRPLPTSGAKAAAKIYSSLSDMQHKLGSEIPGVVLTATVTLPDGSEHQFVTFRGYNVTPAAGVKISVQQGSGEGRPRGRPRKRPVDDDTAAPGDKPPPKKRGRKSKAEHERIRLEKEAAEAAAAAAALEAASRTVNEAEATTGETTEQADSATVSSVAEAAVAAVLAETDPVEIAVRQEAEAEQAAAETTEPEPAPGRLTSRGVVSFAAMERKSRILKLLSANNGVLEGGKQLEIMFDASYSRSRNGKVDSKTLNRDINQLEDDGKVYRISVNVGKSRDSAIVRWMVVHSSLPRDAPQVQDLKAQLIHRTKVASVPATHNPIRESLSGAFKLYHNPVANPRRSLGNEDKSPHRVQEPGSDGRWISDTRKVVPRKRRSLRPSNIDPQYDYTDQEPHQGAGSSSTYPHQQYQPQYSMDYAQEYSTQHPAYNSLNNQFTGLDDSMIEPEMIAQATLQSQQPKRKSRKGDRLPSSDPLKILEHGIKRKSKLKIGATPSVSRSRMSGARRYDVEDNEKFFRLTIVARSFHGGSIPWQALAGPLRLPSYAAKAKWPRVRDIMGGAKVVPAAIEQFEDFFYEQYRKGTIAPFSRLEEVNLEELADLWQQHEPELLPDTTATSFPLLESYEDNRKRYHMSVPLDFDDTDPIDSVLSVQSMVKTEEALTNSPFLVKKTPVYVDPNPEAVQNAIAVIKSIIVSDDATYDEQAAKELLTPFGEQTVAEAVNQLDKQKVVNYIPRDMEKRNPGRNFAFSDKFWNAVSVRFAAGLEVFNEALNFDKSMRECVNSSRGLVMSRLAPDGSMMAILDLVYHRIIDTVRVNDTIGSLIKGYVSRSVDKDKLDCDIIFRGFESLSLNDAAQSVEVAPPTEGLRIWKGMHGEVNEPIWKHLTSLFALSVALRPGVTVDLLAVGLVNILTHQEIEDVMQWLCEKQCLRKGECDGYWLMPGWYNVFA</sequence>
<protein>
    <submittedName>
        <fullName evidence="10">Uncharacterized protein</fullName>
    </submittedName>
</protein>
<feature type="compositionally biased region" description="Polar residues" evidence="6">
    <location>
        <begin position="846"/>
        <end position="855"/>
    </location>
</feature>
<dbReference type="InterPro" id="IPR007309">
    <property type="entry name" value="TFIIIC_Bblock-bd"/>
</dbReference>
<dbReference type="Pfam" id="PF24101">
    <property type="entry name" value="WHD_GTF3C1"/>
    <property type="match status" value="1"/>
</dbReference>
<dbReference type="EMBL" id="CP017555">
    <property type="protein sequence ID" value="AOW03243.1"/>
    <property type="molecule type" value="Genomic_DNA"/>
</dbReference>
<dbReference type="PANTHER" id="PTHR15180:SF1">
    <property type="entry name" value="GENERAL TRANSCRIPTION FACTOR 3C POLYPEPTIDE 1"/>
    <property type="match status" value="1"/>
</dbReference>
<dbReference type="Pfam" id="PF20222">
    <property type="entry name" value="DUF6581"/>
    <property type="match status" value="1"/>
</dbReference>
<keyword evidence="2" id="KW-0597">Phosphoprotein</keyword>
<dbReference type="RefSeq" id="XP_502127.1">
    <property type="nucleotide sequence ID" value="XM_502127.1"/>
</dbReference>
<feature type="domain" description="Transcription factor tau subunit sfc3/Tfc3 C-terminal" evidence="8">
    <location>
        <begin position="953"/>
        <end position="1350"/>
    </location>
</feature>
<dbReference type="OrthoDB" id="68020at2759"/>
<feature type="region of interest" description="Disordered" evidence="6">
    <location>
        <begin position="284"/>
        <end position="309"/>
    </location>
</feature>
<evidence type="ECO:0000256" key="1">
    <source>
        <dbReference type="ARBA" id="ARBA00004123"/>
    </source>
</evidence>
<feature type="region of interest" description="Disordered" evidence="6">
    <location>
        <begin position="581"/>
        <end position="601"/>
    </location>
</feature>